<name>K6YF35_9ALTE</name>
<dbReference type="STRING" id="1127673.GLIP_2618"/>
<accession>K6YF35</accession>
<evidence type="ECO:0000313" key="2">
    <source>
        <dbReference type="Proteomes" id="UP000006334"/>
    </source>
</evidence>
<gene>
    <name evidence="1" type="ORF">GLIP_2618</name>
</gene>
<proteinExistence type="predicted"/>
<dbReference type="AlphaFoldDB" id="K6YF35"/>
<reference evidence="1 2" key="1">
    <citation type="journal article" date="2017" name="Antonie Van Leeuwenhoek">
        <title>Rhizobium rhizosphaerae sp. nov., a novel species isolated from rice rhizosphere.</title>
        <authorList>
            <person name="Zhao J.J."/>
            <person name="Zhang J."/>
            <person name="Zhang R.J."/>
            <person name="Zhang C.W."/>
            <person name="Yin H.Q."/>
            <person name="Zhang X.X."/>
        </authorList>
    </citation>
    <scope>NUCLEOTIDE SEQUENCE [LARGE SCALE GENOMIC DNA]</scope>
    <source>
        <strain evidence="1 2">E3</strain>
    </source>
</reference>
<protein>
    <submittedName>
        <fullName evidence="1">Uncharacterized protein</fullName>
    </submittedName>
</protein>
<dbReference type="Proteomes" id="UP000006334">
    <property type="component" value="Unassembled WGS sequence"/>
</dbReference>
<evidence type="ECO:0000313" key="1">
    <source>
        <dbReference type="EMBL" id="GAC15243.1"/>
    </source>
</evidence>
<dbReference type="EMBL" id="BAEN01000049">
    <property type="protein sequence ID" value="GAC15243.1"/>
    <property type="molecule type" value="Genomic_DNA"/>
</dbReference>
<sequence>MCLLAYSQNNLHKVIFLTLSNLVTLADTKLRTTVLGIYAT</sequence>
<keyword evidence="2" id="KW-1185">Reference proteome</keyword>
<comment type="caution">
    <text evidence="1">The sequence shown here is derived from an EMBL/GenBank/DDBJ whole genome shotgun (WGS) entry which is preliminary data.</text>
</comment>
<organism evidence="1 2">
    <name type="scientific">Aliiglaciecola lipolytica E3</name>
    <dbReference type="NCBI Taxonomy" id="1127673"/>
    <lineage>
        <taxon>Bacteria</taxon>
        <taxon>Pseudomonadati</taxon>
        <taxon>Pseudomonadota</taxon>
        <taxon>Gammaproteobacteria</taxon>
        <taxon>Alteromonadales</taxon>
        <taxon>Alteromonadaceae</taxon>
        <taxon>Aliiglaciecola</taxon>
    </lineage>
</organism>